<organism evidence="4 5">
    <name type="scientific">Deinococcus arcticus</name>
    <dbReference type="NCBI Taxonomy" id="2136176"/>
    <lineage>
        <taxon>Bacteria</taxon>
        <taxon>Thermotogati</taxon>
        <taxon>Deinococcota</taxon>
        <taxon>Deinococci</taxon>
        <taxon>Deinococcales</taxon>
        <taxon>Deinococcaceae</taxon>
        <taxon>Deinococcus</taxon>
    </lineage>
</organism>
<evidence type="ECO:0000313" key="4">
    <source>
        <dbReference type="EMBL" id="PTA69214.1"/>
    </source>
</evidence>
<dbReference type="EMBL" id="PYSV01000002">
    <property type="protein sequence ID" value="PTA69214.1"/>
    <property type="molecule type" value="Genomic_DNA"/>
</dbReference>
<dbReference type="InterPro" id="IPR057326">
    <property type="entry name" value="KR_dom"/>
</dbReference>
<dbReference type="OrthoDB" id="9809821at2"/>
<comment type="similarity">
    <text evidence="2">Belongs to the short-chain dehydrogenases/reductases (SDR) family.</text>
</comment>
<keyword evidence="5" id="KW-1185">Reference proteome</keyword>
<dbReference type="SMART" id="SM00822">
    <property type="entry name" value="PKS_KR"/>
    <property type="match status" value="1"/>
</dbReference>
<dbReference type="GO" id="GO:0016491">
    <property type="term" value="F:oxidoreductase activity"/>
    <property type="evidence" value="ECO:0007669"/>
    <property type="project" value="UniProtKB-KW"/>
</dbReference>
<dbReference type="SUPFAM" id="SSF51735">
    <property type="entry name" value="NAD(P)-binding Rossmann-fold domains"/>
    <property type="match status" value="1"/>
</dbReference>
<dbReference type="CDD" id="cd05327">
    <property type="entry name" value="retinol-DH_like_SDR_c_like"/>
    <property type="match status" value="1"/>
</dbReference>
<gene>
    <name evidence="4" type="ORF">C8263_02395</name>
</gene>
<protein>
    <submittedName>
        <fullName evidence="4">Short-chain dehydrogenase</fullName>
    </submittedName>
</protein>
<evidence type="ECO:0000259" key="3">
    <source>
        <dbReference type="SMART" id="SM00822"/>
    </source>
</evidence>
<comment type="caution">
    <text evidence="4">The sequence shown here is derived from an EMBL/GenBank/DDBJ whole genome shotgun (WGS) entry which is preliminary data.</text>
</comment>
<sequence length="283" mass="30970">MLRRMSLPSATPRTVLITGATGGIGLVTARELARQGDRVLIVGRDPAKTERVAREVGAAGTFIADLSELAQVERLATQVQAQTAQLDVLINNAGAFYRDRRETREGIEQTWALNHLSPFVLTRALLPLLRQSERARVVTVASAAHAMGRLRLDDPEFRRGYGGWAAYAQSKLANILFARELARREPTLRSSSLHPGMVATGFAHNNGGWVSRLYRVVDRFALTPEQGAQTTLHVASAPLMASGRYYSERREATPAPQALDDGAAQALWQLSEAYLADRGAETR</sequence>
<proteinExistence type="inferred from homology"/>
<name>A0A2T3WBN1_9DEIO</name>
<feature type="domain" description="Ketoreductase" evidence="3">
    <location>
        <begin position="13"/>
        <end position="205"/>
    </location>
</feature>
<evidence type="ECO:0000313" key="5">
    <source>
        <dbReference type="Proteomes" id="UP000240317"/>
    </source>
</evidence>
<reference evidence="4 5" key="1">
    <citation type="submission" date="2018-03" db="EMBL/GenBank/DDBJ databases">
        <title>Draft genome of Deinococcus sp. OD32.</title>
        <authorList>
            <person name="Wang X.-P."/>
            <person name="Du Z.-J."/>
        </authorList>
    </citation>
    <scope>NUCLEOTIDE SEQUENCE [LARGE SCALE GENOMIC DNA]</scope>
    <source>
        <strain evidence="4 5">OD32</strain>
    </source>
</reference>
<evidence type="ECO:0000256" key="1">
    <source>
        <dbReference type="ARBA" id="ARBA00023002"/>
    </source>
</evidence>
<dbReference type="Pfam" id="PF00106">
    <property type="entry name" value="adh_short"/>
    <property type="match status" value="1"/>
</dbReference>
<dbReference type="AlphaFoldDB" id="A0A2T3WBN1"/>
<dbReference type="InterPro" id="IPR036291">
    <property type="entry name" value="NAD(P)-bd_dom_sf"/>
</dbReference>
<dbReference type="PRINTS" id="PR00080">
    <property type="entry name" value="SDRFAMILY"/>
</dbReference>
<accession>A0A2T3WBN1</accession>
<dbReference type="PANTHER" id="PTHR43157:SF31">
    <property type="entry name" value="PHOSPHATIDYLINOSITOL-GLYCAN BIOSYNTHESIS CLASS F PROTEIN"/>
    <property type="match status" value="1"/>
</dbReference>
<dbReference type="Gene3D" id="3.40.50.720">
    <property type="entry name" value="NAD(P)-binding Rossmann-like Domain"/>
    <property type="match status" value="1"/>
</dbReference>
<dbReference type="InterPro" id="IPR002347">
    <property type="entry name" value="SDR_fam"/>
</dbReference>
<keyword evidence="1" id="KW-0560">Oxidoreductase</keyword>
<evidence type="ECO:0000256" key="2">
    <source>
        <dbReference type="RuleBase" id="RU000363"/>
    </source>
</evidence>
<dbReference type="PRINTS" id="PR00081">
    <property type="entry name" value="GDHRDH"/>
</dbReference>
<dbReference type="PANTHER" id="PTHR43157">
    <property type="entry name" value="PHOSPHATIDYLINOSITOL-GLYCAN BIOSYNTHESIS CLASS F PROTEIN-RELATED"/>
    <property type="match status" value="1"/>
</dbReference>
<dbReference type="Proteomes" id="UP000240317">
    <property type="component" value="Unassembled WGS sequence"/>
</dbReference>